<evidence type="ECO:0000259" key="1">
    <source>
        <dbReference type="Pfam" id="PF13649"/>
    </source>
</evidence>
<proteinExistence type="predicted"/>
<dbReference type="SUPFAM" id="SSF53335">
    <property type="entry name" value="S-adenosyl-L-methionine-dependent methyltransferases"/>
    <property type="match status" value="1"/>
</dbReference>
<protein>
    <submittedName>
        <fullName evidence="2">Methyltransferase domain-containing protein</fullName>
    </submittedName>
</protein>
<dbReference type="PANTHER" id="PTHR12843">
    <property type="entry name" value="PROTEIN-LYSINE N-METHYLTRANSFERASE METTL10"/>
    <property type="match status" value="1"/>
</dbReference>
<evidence type="ECO:0000313" key="2">
    <source>
        <dbReference type="EMBL" id="MXQ07957.1"/>
    </source>
</evidence>
<reference evidence="2 3" key="1">
    <citation type="submission" date="2019-12" db="EMBL/GenBank/DDBJ databases">
        <authorList>
            <person name="Lee S.D."/>
        </authorList>
    </citation>
    <scope>NUCLEOTIDE SEQUENCE [LARGE SCALE GENOMIC DNA]</scope>
    <source>
        <strain evidence="2 3">GH1-50</strain>
    </source>
</reference>
<sequence>MSGNRQRHWEKVYSEKAETDLSWHQDDPAPSLAFCDLAGIGAGNSAIDIGGGRSRLAERLLDRGLTDVTVLDLSQAALEAARRALGPRRDAVTWINAGITEWLPQRTWDLWHDRAVFHFLTEQADRDAYIERLERAVRPGGHAIIATFALDGPERCSGLPVQRYSPESLGRVLGPGFERVADQAHLHSTPSGRAQSFQFSLFLRKG</sequence>
<dbReference type="CDD" id="cd02440">
    <property type="entry name" value="AdoMet_MTases"/>
    <property type="match status" value="1"/>
</dbReference>
<dbReference type="InterPro" id="IPR041698">
    <property type="entry name" value="Methyltransf_25"/>
</dbReference>
<reference evidence="2 3" key="2">
    <citation type="submission" date="2020-03" db="EMBL/GenBank/DDBJ databases">
        <title>Kangsaoukella pontilimi gen. nov., sp. nov., a new member of the family Rhodobacteraceae isolated from a tidal mudflat.</title>
        <authorList>
            <person name="Kim I.S."/>
        </authorList>
    </citation>
    <scope>NUCLEOTIDE SEQUENCE [LARGE SCALE GENOMIC DNA]</scope>
    <source>
        <strain evidence="2 3">GH1-50</strain>
    </source>
</reference>
<keyword evidence="2" id="KW-0808">Transferase</keyword>
<dbReference type="InterPro" id="IPR029063">
    <property type="entry name" value="SAM-dependent_MTases_sf"/>
</dbReference>
<keyword evidence="3" id="KW-1185">Reference proteome</keyword>
<evidence type="ECO:0000313" key="3">
    <source>
        <dbReference type="Proteomes" id="UP000480350"/>
    </source>
</evidence>
<organism evidence="2 3">
    <name type="scientific">Kangsaoukella pontilimi</name>
    <dbReference type="NCBI Taxonomy" id="2691042"/>
    <lineage>
        <taxon>Bacteria</taxon>
        <taxon>Pseudomonadati</taxon>
        <taxon>Pseudomonadota</taxon>
        <taxon>Alphaproteobacteria</taxon>
        <taxon>Rhodobacterales</taxon>
        <taxon>Paracoccaceae</taxon>
        <taxon>Kangsaoukella</taxon>
    </lineage>
</organism>
<dbReference type="GO" id="GO:0008168">
    <property type="term" value="F:methyltransferase activity"/>
    <property type="evidence" value="ECO:0007669"/>
    <property type="project" value="UniProtKB-KW"/>
</dbReference>
<comment type="caution">
    <text evidence="2">The sequence shown here is derived from an EMBL/GenBank/DDBJ whole genome shotgun (WGS) entry which is preliminary data.</text>
</comment>
<gene>
    <name evidence="2" type="ORF">GQ651_08875</name>
</gene>
<dbReference type="AlphaFoldDB" id="A0A7C9MR31"/>
<dbReference type="Pfam" id="PF13649">
    <property type="entry name" value="Methyltransf_25"/>
    <property type="match status" value="1"/>
</dbReference>
<dbReference type="EMBL" id="WUPT01000001">
    <property type="protein sequence ID" value="MXQ07957.1"/>
    <property type="molecule type" value="Genomic_DNA"/>
</dbReference>
<dbReference type="Proteomes" id="UP000480350">
    <property type="component" value="Unassembled WGS sequence"/>
</dbReference>
<name>A0A7C9MR31_9RHOB</name>
<dbReference type="GO" id="GO:0032259">
    <property type="term" value="P:methylation"/>
    <property type="evidence" value="ECO:0007669"/>
    <property type="project" value="UniProtKB-KW"/>
</dbReference>
<feature type="domain" description="Methyltransferase" evidence="1">
    <location>
        <begin position="47"/>
        <end position="141"/>
    </location>
</feature>
<accession>A0A7C9MR31</accession>
<dbReference type="PANTHER" id="PTHR12843:SF5">
    <property type="entry name" value="EEF1A LYSINE METHYLTRANSFERASE 2"/>
    <property type="match status" value="1"/>
</dbReference>
<keyword evidence="2" id="KW-0489">Methyltransferase</keyword>
<dbReference type="Gene3D" id="3.40.50.150">
    <property type="entry name" value="Vaccinia Virus protein VP39"/>
    <property type="match status" value="1"/>
</dbReference>